<accession>A0A9P5VHJ2</accession>
<evidence type="ECO:0000256" key="1">
    <source>
        <dbReference type="SAM" id="SignalP"/>
    </source>
</evidence>
<proteinExistence type="predicted"/>
<dbReference type="Proteomes" id="UP000696485">
    <property type="component" value="Unassembled WGS sequence"/>
</dbReference>
<name>A0A9P5VHJ2_9FUNG</name>
<comment type="caution">
    <text evidence="2">The sequence shown here is derived from an EMBL/GenBank/DDBJ whole genome shotgun (WGS) entry which is preliminary data.</text>
</comment>
<organism evidence="2 3">
    <name type="scientific">Podila minutissima</name>
    <dbReference type="NCBI Taxonomy" id="64525"/>
    <lineage>
        <taxon>Eukaryota</taxon>
        <taxon>Fungi</taxon>
        <taxon>Fungi incertae sedis</taxon>
        <taxon>Mucoromycota</taxon>
        <taxon>Mortierellomycotina</taxon>
        <taxon>Mortierellomycetes</taxon>
        <taxon>Mortierellales</taxon>
        <taxon>Mortierellaceae</taxon>
        <taxon>Podila</taxon>
    </lineage>
</organism>
<evidence type="ECO:0000313" key="3">
    <source>
        <dbReference type="Proteomes" id="UP000696485"/>
    </source>
</evidence>
<dbReference type="AlphaFoldDB" id="A0A9P5VHJ2"/>
<protein>
    <submittedName>
        <fullName evidence="2">Uncharacterized protein</fullName>
    </submittedName>
</protein>
<reference evidence="2" key="1">
    <citation type="journal article" date="2020" name="Fungal Divers.">
        <title>Resolving the Mortierellaceae phylogeny through synthesis of multi-gene phylogenetics and phylogenomics.</title>
        <authorList>
            <person name="Vandepol N."/>
            <person name="Liber J."/>
            <person name="Desiro A."/>
            <person name="Na H."/>
            <person name="Kennedy M."/>
            <person name="Barry K."/>
            <person name="Grigoriev I.V."/>
            <person name="Miller A.N."/>
            <person name="O'Donnell K."/>
            <person name="Stajich J.E."/>
            <person name="Bonito G."/>
        </authorList>
    </citation>
    <scope>NUCLEOTIDE SEQUENCE</scope>
    <source>
        <strain evidence="2">NVP1</strain>
    </source>
</reference>
<keyword evidence="1" id="KW-0732">Signal</keyword>
<gene>
    <name evidence="2" type="ORF">BG006_000720</name>
</gene>
<feature type="chain" id="PRO_5040445512" evidence="1">
    <location>
        <begin position="21"/>
        <end position="126"/>
    </location>
</feature>
<dbReference type="EMBL" id="JAAAUY010001121">
    <property type="protein sequence ID" value="KAF9324264.1"/>
    <property type="molecule type" value="Genomic_DNA"/>
</dbReference>
<feature type="signal peptide" evidence="1">
    <location>
        <begin position="1"/>
        <end position="20"/>
    </location>
</feature>
<evidence type="ECO:0000313" key="2">
    <source>
        <dbReference type="EMBL" id="KAF9324264.1"/>
    </source>
</evidence>
<keyword evidence="3" id="KW-1185">Reference proteome</keyword>
<sequence>MKFILCALLLATSTVFQAMAVSLPGPGQAPIIDVAKRDSDHALIKRAGSSVAYVSSNGTTLTIYSPTPDSCLSLGEGSTNISNNTDSDVVLFGDGNCGSDSQIDVVSSGRTITLDKSAKSAKVLPK</sequence>